<dbReference type="AlphaFoldDB" id="A0A9P8P462"/>
<protein>
    <recommendedName>
        <fullName evidence="3">DUF3533 domain-containing protein</fullName>
    </recommendedName>
</protein>
<keyword evidence="2" id="KW-1133">Transmembrane helix</keyword>
<dbReference type="InterPro" id="IPR053001">
    <property type="entry name" value="MNNG_permease-like"/>
</dbReference>
<dbReference type="Pfam" id="PF12051">
    <property type="entry name" value="DUF3533"/>
    <property type="match status" value="1"/>
</dbReference>
<evidence type="ECO:0000259" key="3">
    <source>
        <dbReference type="Pfam" id="PF12051"/>
    </source>
</evidence>
<dbReference type="InterPro" id="IPR022703">
    <property type="entry name" value="DUF3533"/>
</dbReference>
<name>A0A9P8P462_9ASCO</name>
<dbReference type="OrthoDB" id="2140105at2759"/>
<reference evidence="4" key="2">
    <citation type="submission" date="2021-01" db="EMBL/GenBank/DDBJ databases">
        <authorList>
            <person name="Schikora-Tamarit M.A."/>
        </authorList>
    </citation>
    <scope>NUCLEOTIDE SEQUENCE</scope>
    <source>
        <strain evidence="4">CBS6341</strain>
    </source>
</reference>
<evidence type="ECO:0000313" key="4">
    <source>
        <dbReference type="EMBL" id="KAH3664364.1"/>
    </source>
</evidence>
<feature type="transmembrane region" description="Helical" evidence="2">
    <location>
        <begin position="140"/>
        <end position="160"/>
    </location>
</feature>
<evidence type="ECO:0000256" key="2">
    <source>
        <dbReference type="SAM" id="Phobius"/>
    </source>
</evidence>
<dbReference type="GO" id="GO:0016020">
    <property type="term" value="C:membrane"/>
    <property type="evidence" value="ECO:0007669"/>
    <property type="project" value="TreeGrafter"/>
</dbReference>
<keyword evidence="5" id="KW-1185">Reference proteome</keyword>
<dbReference type="EMBL" id="JAEUBF010001473">
    <property type="protein sequence ID" value="KAH3664364.1"/>
    <property type="molecule type" value="Genomic_DNA"/>
</dbReference>
<feature type="transmembrane region" description="Helical" evidence="2">
    <location>
        <begin position="355"/>
        <end position="376"/>
    </location>
</feature>
<sequence>MTSQSPESDKVSDYLPNTSEIKDKTDIDPVFSREDELLLNTDDYDSHPEIFEQKYQNDNMFGTDNIGRAITHREEPYDIEVFDISHLQSNSENSLNKTRKHRASTILDNIKDTDAFQTISKLSWWDTDFKKERVKVYFQLFTNYILLSVTIIVVFSIYWGSYYKRPSRYKNFKFLVVNNDLEIDGLTPIIGLSVNLTASNGKVKQFGDWQQFTTTEFMNHFKIDSIENIYSEILTQIHHQHYWGAIYVQPNATNQLYQAISNNDTTYNVSSNSVELIYETGRDLITMSTYIEPFLKIFEQVYILVLSSQFSTLISEIVDENTKLQALPIISKPFIFQKLDYRPASNTELLAPMELGLTLLVIFAFFQVVMTSKLQLLLSTKIKGLKFILIRFLISQLSYILLSFSYLILNLAFQLNYKATFGDSGALVLWSIGYLTMSALGSVNEIVALLCFTYYPNLIGAWLLILMSSNVAPTISPMTLLNHFFRYGYAVPIHNSYELVKVVFSNTYKGQMGRNIGILVAWIILSNLILPFALLHCARVMGKKKKEAEALANLEKS</sequence>
<accession>A0A9P8P462</accession>
<dbReference type="PANTHER" id="PTHR34814">
    <property type="entry name" value="NITROSOGUANIDINE RESISTANCE PROTEIN SNG1"/>
    <property type="match status" value="1"/>
</dbReference>
<dbReference type="Proteomes" id="UP000769528">
    <property type="component" value="Unassembled WGS sequence"/>
</dbReference>
<feature type="transmembrane region" description="Helical" evidence="2">
    <location>
        <begin position="388"/>
        <end position="409"/>
    </location>
</feature>
<evidence type="ECO:0000256" key="1">
    <source>
        <dbReference type="SAM" id="MobiDB-lite"/>
    </source>
</evidence>
<feature type="region of interest" description="Disordered" evidence="1">
    <location>
        <begin position="1"/>
        <end position="26"/>
    </location>
</feature>
<dbReference type="PANTHER" id="PTHR34814:SF1">
    <property type="entry name" value="NITROSOGUANIDINE RESISTANCE PROTEIN SNG1"/>
    <property type="match status" value="1"/>
</dbReference>
<comment type="caution">
    <text evidence="4">The sequence shown here is derived from an EMBL/GenBank/DDBJ whole genome shotgun (WGS) entry which is preliminary data.</text>
</comment>
<feature type="transmembrane region" description="Helical" evidence="2">
    <location>
        <begin position="459"/>
        <end position="480"/>
    </location>
</feature>
<feature type="transmembrane region" description="Helical" evidence="2">
    <location>
        <begin position="516"/>
        <end position="537"/>
    </location>
</feature>
<feature type="transmembrane region" description="Helical" evidence="2">
    <location>
        <begin position="429"/>
        <end position="452"/>
    </location>
</feature>
<feature type="domain" description="DUF3533" evidence="3">
    <location>
        <begin position="143"/>
        <end position="527"/>
    </location>
</feature>
<organism evidence="4 5">
    <name type="scientific">Wickerhamomyces mucosus</name>
    <dbReference type="NCBI Taxonomy" id="1378264"/>
    <lineage>
        <taxon>Eukaryota</taxon>
        <taxon>Fungi</taxon>
        <taxon>Dikarya</taxon>
        <taxon>Ascomycota</taxon>
        <taxon>Saccharomycotina</taxon>
        <taxon>Saccharomycetes</taxon>
        <taxon>Phaffomycetales</taxon>
        <taxon>Wickerhamomycetaceae</taxon>
        <taxon>Wickerhamomyces</taxon>
    </lineage>
</organism>
<proteinExistence type="predicted"/>
<keyword evidence="2" id="KW-0472">Membrane</keyword>
<evidence type="ECO:0000313" key="5">
    <source>
        <dbReference type="Proteomes" id="UP000769528"/>
    </source>
</evidence>
<keyword evidence="2" id="KW-0812">Transmembrane</keyword>
<gene>
    <name evidence="4" type="ORF">WICMUC_005749</name>
</gene>
<reference evidence="4" key="1">
    <citation type="journal article" date="2021" name="Open Biol.">
        <title>Shared evolutionary footprints suggest mitochondrial oxidative damage underlies multiple complex I losses in fungi.</title>
        <authorList>
            <person name="Schikora-Tamarit M.A."/>
            <person name="Marcet-Houben M."/>
            <person name="Nosek J."/>
            <person name="Gabaldon T."/>
        </authorList>
    </citation>
    <scope>NUCLEOTIDE SEQUENCE</scope>
    <source>
        <strain evidence="4">CBS6341</strain>
    </source>
</reference>